<dbReference type="Gene3D" id="2.40.128.20">
    <property type="match status" value="1"/>
</dbReference>
<dbReference type="InterPro" id="IPR018247">
    <property type="entry name" value="EF_Hand_1_Ca_BS"/>
</dbReference>
<evidence type="ECO:0000256" key="1">
    <source>
        <dbReference type="ARBA" id="ARBA00022837"/>
    </source>
</evidence>
<dbReference type="GO" id="GO:0005509">
    <property type="term" value="F:calcium ion binding"/>
    <property type="evidence" value="ECO:0007669"/>
    <property type="project" value="InterPro"/>
</dbReference>
<dbReference type="PROSITE" id="PS50222">
    <property type="entry name" value="EF_HAND_2"/>
    <property type="match status" value="2"/>
</dbReference>
<gene>
    <name evidence="4" type="ORF">BE221DRAFT_204751</name>
</gene>
<proteinExistence type="predicted"/>
<name>A0A1Y5IKR0_OSTTA</name>
<feature type="compositionally biased region" description="Low complexity" evidence="2">
    <location>
        <begin position="29"/>
        <end position="44"/>
    </location>
</feature>
<dbReference type="Pfam" id="PF13499">
    <property type="entry name" value="EF-hand_7"/>
    <property type="match status" value="1"/>
</dbReference>
<dbReference type="PANTHER" id="PTHR33970:SF2">
    <property type="entry name" value="OS01G0716400 PROTEIN"/>
    <property type="match status" value="1"/>
</dbReference>
<dbReference type="CDD" id="cd00051">
    <property type="entry name" value="EFh"/>
    <property type="match status" value="1"/>
</dbReference>
<reference evidence="4" key="1">
    <citation type="submission" date="2017-04" db="EMBL/GenBank/DDBJ databases">
        <title>Population genomics of picophytoplankton unveils novel chromosome hypervariability.</title>
        <authorList>
            <consortium name="DOE Joint Genome Institute"/>
            <person name="Blanc-Mathieu R."/>
            <person name="Krasovec M."/>
            <person name="Hebrard M."/>
            <person name="Yau S."/>
            <person name="Desgranges E."/>
            <person name="Martin J."/>
            <person name="Schackwitz W."/>
            <person name="Kuo A."/>
            <person name="Salin G."/>
            <person name="Donnadieu C."/>
            <person name="Desdevises Y."/>
            <person name="Sanchez-Ferandin S."/>
            <person name="Moreau H."/>
            <person name="Rivals E."/>
            <person name="Grigoriev I.V."/>
            <person name="Grimsley N."/>
            <person name="Eyre-Walker A."/>
            <person name="Piganeau G."/>
        </authorList>
    </citation>
    <scope>NUCLEOTIDE SEQUENCE [LARGE SCALE GENOMIC DNA]</scope>
    <source>
        <strain evidence="4">RCC 1115</strain>
    </source>
</reference>
<accession>A0A1Y5IKR0</accession>
<dbReference type="Gene3D" id="1.10.238.10">
    <property type="entry name" value="EF-hand"/>
    <property type="match status" value="1"/>
</dbReference>
<dbReference type="Pfam" id="PF07137">
    <property type="entry name" value="VDE"/>
    <property type="match status" value="1"/>
</dbReference>
<dbReference type="InterPro" id="IPR011992">
    <property type="entry name" value="EF-hand-dom_pair"/>
</dbReference>
<dbReference type="InterPro" id="IPR010788">
    <property type="entry name" value="VDE_dom"/>
</dbReference>
<dbReference type="InterPro" id="IPR002048">
    <property type="entry name" value="EF_hand_dom"/>
</dbReference>
<organism evidence="4">
    <name type="scientific">Ostreococcus tauri</name>
    <name type="common">Marine green alga</name>
    <dbReference type="NCBI Taxonomy" id="70448"/>
    <lineage>
        <taxon>Eukaryota</taxon>
        <taxon>Viridiplantae</taxon>
        <taxon>Chlorophyta</taxon>
        <taxon>Mamiellophyceae</taxon>
        <taxon>Mamiellales</taxon>
        <taxon>Bathycoccaceae</taxon>
        <taxon>Ostreococcus</taxon>
    </lineage>
</organism>
<dbReference type="InterPro" id="IPR044682">
    <property type="entry name" value="VDE"/>
</dbReference>
<feature type="domain" description="EF-hand" evidence="3">
    <location>
        <begin position="576"/>
        <end position="611"/>
    </location>
</feature>
<sequence length="995" mass="113119">MAAAAATRSQSTSRRGVAHRPRALALRPSPDVIAPSTSSSSDDPACTVVVFAPVDEDSFMHYPPELVERGRFERRAPSFGEVFEQMGRRVGWSDADGKTLGLEVVSTTASEAEMIDKAKKADVVIAIGVQDEETASRVRRAAATCATMCGLDSPPLEADERICFNATSDLRKILAKLTPWSQAAKDVRLMDQAKELYERKNHLDTLVMILLLVDASGFRVPAMDINQDITLGNVWCIASNCNKQLLACYKNPQCKKSLDCVDACGLTDQVCTYTCIRSYQNDEFEKLARCMLHKHNCLGNDARRPQLPQVLPMQTWRGEPMSHDAAERIMQGWLGLPDEKGELRKFSWLAVSGENPAYDFFPCQFQIWYRGKGRNVFWYNPVFKVNTLDGRTVWRRSDYRCRRADSPGTFIFSFMDNGVTSEEYWRIVDAADDLSWALYYYAGAAKSAGQSYIGAVLATPDGKWPSDAEMARVEDSLWRGCGIKIWEMCQRVGAMLQENLRLDPKSERDLIRAYRLFKRTDTNGDGKIQKSEFAKAFRLDTDVFFDRLFALIDTDNSGYVDFREFVIVLAAFQLSNASGRVRFAFRLMDLDDSGAVDKEEFRAMIQASVGMFRTRTKEGRKRAGKNDWRDKAPKDIYAAYKDLFAKLDRSPGKAIGYNDFADMCVKYPKLFTPANYIWNTLRRYAVPAAELCKVIARGGHRAFFYNSMLEHGWPGVKFSAPPLALADRKVYMRSLSNLFKRKGSVVDNEDARMTNDRGGAASRSYEQDHDAGRRSRSRHSNAEMGSPTKHRDVHYGSQENECRDDRRYEARRSVRGYHPEDHVERRHSLGVPRTVRGAGSNDPGPRGSYSAPYIHNPPRHVPPQKPKFVRQFSWGNDDPNSELGRRELLASNSIEKAYREEYPAEEEQESWLDDDMRESTSNLKDRTFDKQDSIDEIWEALQACPSAKAAQYYTPDDYVPDEYYKRLDDGVYYKKNYAANTASGIRPPVYQHERQ</sequence>
<protein>
    <recommendedName>
        <fullName evidence="3">EF-hand domain-containing protein</fullName>
    </recommendedName>
</protein>
<dbReference type="PRINTS" id="PR00450">
    <property type="entry name" value="RECOVERIN"/>
</dbReference>
<feature type="region of interest" description="Disordered" evidence="2">
    <location>
        <begin position="749"/>
        <end position="864"/>
    </location>
</feature>
<dbReference type="PROSITE" id="PS00018">
    <property type="entry name" value="EF_HAND_1"/>
    <property type="match status" value="2"/>
</dbReference>
<feature type="domain" description="EF-hand" evidence="3">
    <location>
        <begin position="540"/>
        <end position="575"/>
    </location>
</feature>
<dbReference type="SMART" id="SM00054">
    <property type="entry name" value="EFh"/>
    <property type="match status" value="3"/>
</dbReference>
<dbReference type="AlphaFoldDB" id="A0A1Y5IKR0"/>
<dbReference type="PANTHER" id="PTHR33970">
    <property type="entry name" value="VIOLAXANTHIN DE-EPOXIDASE, CHLOROPLASTIC-RELATED"/>
    <property type="match status" value="1"/>
</dbReference>
<dbReference type="SUPFAM" id="SSF47473">
    <property type="entry name" value="EF-hand"/>
    <property type="match status" value="1"/>
</dbReference>
<dbReference type="GO" id="GO:0010028">
    <property type="term" value="P:xanthophyll cycle"/>
    <property type="evidence" value="ECO:0007669"/>
    <property type="project" value="InterPro"/>
</dbReference>
<dbReference type="GO" id="GO:0046422">
    <property type="term" value="F:violaxanthin de-epoxidase activity"/>
    <property type="evidence" value="ECO:0007669"/>
    <property type="project" value="InterPro"/>
</dbReference>
<feature type="compositionally biased region" description="Basic and acidic residues" evidence="2">
    <location>
        <begin position="789"/>
        <end position="827"/>
    </location>
</feature>
<dbReference type="Proteomes" id="UP000195557">
    <property type="component" value="Unassembled WGS sequence"/>
</dbReference>
<evidence type="ECO:0000256" key="2">
    <source>
        <dbReference type="SAM" id="MobiDB-lite"/>
    </source>
</evidence>
<feature type="region of interest" description="Disordered" evidence="2">
    <location>
        <begin position="1"/>
        <end position="44"/>
    </location>
</feature>
<dbReference type="eggNOG" id="KOG4666">
    <property type="taxonomic scope" value="Eukaryota"/>
</dbReference>
<evidence type="ECO:0000313" key="4">
    <source>
        <dbReference type="EMBL" id="OUS47535.1"/>
    </source>
</evidence>
<dbReference type="InterPro" id="IPR012674">
    <property type="entry name" value="Calycin"/>
</dbReference>
<dbReference type="EMBL" id="KZ155778">
    <property type="protein sequence ID" value="OUS47535.1"/>
    <property type="molecule type" value="Genomic_DNA"/>
</dbReference>
<keyword evidence="1" id="KW-0106">Calcium</keyword>
<evidence type="ECO:0000259" key="3">
    <source>
        <dbReference type="PROSITE" id="PS50222"/>
    </source>
</evidence>
<feature type="compositionally biased region" description="Low complexity" evidence="2">
    <location>
        <begin position="1"/>
        <end position="15"/>
    </location>
</feature>
<dbReference type="Pfam" id="PF13202">
    <property type="entry name" value="EF-hand_5"/>
    <property type="match status" value="1"/>
</dbReference>